<dbReference type="PROSITE" id="PS50088">
    <property type="entry name" value="ANK_REPEAT"/>
    <property type="match status" value="2"/>
</dbReference>
<dbReference type="Proteomes" id="UP000193944">
    <property type="component" value="Unassembled WGS sequence"/>
</dbReference>
<evidence type="ECO:0000313" key="4">
    <source>
        <dbReference type="EMBL" id="ORX75878.1"/>
    </source>
</evidence>
<reference evidence="4 5" key="2">
    <citation type="submission" date="2016-08" db="EMBL/GenBank/DDBJ databases">
        <title>Pervasive Adenine N6-methylation of Active Genes in Fungi.</title>
        <authorList>
            <consortium name="DOE Joint Genome Institute"/>
            <person name="Mondo S.J."/>
            <person name="Dannebaum R.O."/>
            <person name="Kuo R.C."/>
            <person name="Labutti K."/>
            <person name="Haridas S."/>
            <person name="Kuo A."/>
            <person name="Salamov A."/>
            <person name="Ahrendt S.R."/>
            <person name="Lipzen A."/>
            <person name="Sullivan W."/>
            <person name="Andreopoulos W.B."/>
            <person name="Clum A."/>
            <person name="Lindquist E."/>
            <person name="Daum C."/>
            <person name="Ramamoorthy G.K."/>
            <person name="Gryganskyi A."/>
            <person name="Culley D."/>
            <person name="Magnuson J.K."/>
            <person name="James T.Y."/>
            <person name="O'Malley M.A."/>
            <person name="Stajich J.E."/>
            <person name="Spatafora J.W."/>
            <person name="Visel A."/>
            <person name="Grigoriev I.V."/>
        </authorList>
    </citation>
    <scope>NUCLEOTIDE SEQUENCE [LARGE SCALE GENOMIC DNA]</scope>
    <source>
        <strain evidence="4 5">S4</strain>
    </source>
</reference>
<comment type="caution">
    <text evidence="4">The sequence shown here is derived from an EMBL/GenBank/DDBJ whole genome shotgun (WGS) entry which is preliminary data.</text>
</comment>
<dbReference type="SMART" id="SM00248">
    <property type="entry name" value="ANK"/>
    <property type="match status" value="4"/>
</dbReference>
<dbReference type="Gene3D" id="1.25.40.20">
    <property type="entry name" value="Ankyrin repeat-containing domain"/>
    <property type="match status" value="2"/>
</dbReference>
<dbReference type="SUPFAM" id="SSF48403">
    <property type="entry name" value="Ankyrin repeat"/>
    <property type="match status" value="1"/>
</dbReference>
<dbReference type="PANTHER" id="PTHR24123">
    <property type="entry name" value="ANKYRIN REPEAT-CONTAINING"/>
    <property type="match status" value="1"/>
</dbReference>
<proteinExistence type="predicted"/>
<accession>A0A1Y1WRH1</accession>
<feature type="repeat" description="ANK" evidence="3">
    <location>
        <begin position="128"/>
        <end position="160"/>
    </location>
</feature>
<keyword evidence="1" id="KW-0677">Repeat</keyword>
<keyword evidence="2 3" id="KW-0040">ANK repeat</keyword>
<evidence type="ECO:0000256" key="2">
    <source>
        <dbReference type="ARBA" id="ARBA00023043"/>
    </source>
</evidence>
<evidence type="ECO:0000256" key="1">
    <source>
        <dbReference type="ARBA" id="ARBA00022737"/>
    </source>
</evidence>
<dbReference type="EMBL" id="MCFG01000331">
    <property type="protein sequence ID" value="ORX75878.1"/>
    <property type="molecule type" value="Genomic_DNA"/>
</dbReference>
<dbReference type="PANTHER" id="PTHR24123:SF141">
    <property type="entry name" value="ANKYRIN 2, ISOFORM U"/>
    <property type="match status" value="1"/>
</dbReference>
<dbReference type="Pfam" id="PF12796">
    <property type="entry name" value="Ank_2"/>
    <property type="match status" value="1"/>
</dbReference>
<dbReference type="InterPro" id="IPR002110">
    <property type="entry name" value="Ankyrin_rpt"/>
</dbReference>
<keyword evidence="5" id="KW-1185">Reference proteome</keyword>
<evidence type="ECO:0000313" key="5">
    <source>
        <dbReference type="Proteomes" id="UP000193944"/>
    </source>
</evidence>
<protein>
    <submittedName>
        <fullName evidence="4">Ankyrin</fullName>
    </submittedName>
</protein>
<dbReference type="OrthoDB" id="197419at2759"/>
<reference evidence="4 5" key="1">
    <citation type="submission" date="2016-08" db="EMBL/GenBank/DDBJ databases">
        <title>A Parts List for Fungal Cellulosomes Revealed by Comparative Genomics.</title>
        <authorList>
            <consortium name="DOE Joint Genome Institute"/>
            <person name="Haitjema C.H."/>
            <person name="Gilmore S.P."/>
            <person name="Henske J.K."/>
            <person name="Solomon K.V."/>
            <person name="De Groot R."/>
            <person name="Kuo A."/>
            <person name="Mondo S.J."/>
            <person name="Salamov A.A."/>
            <person name="Labutti K."/>
            <person name="Zhao Z."/>
            <person name="Chiniquy J."/>
            <person name="Barry K."/>
            <person name="Brewer H.M."/>
            <person name="Purvine S.O."/>
            <person name="Wright A.T."/>
            <person name="Boxma B."/>
            <person name="Van Alen T."/>
            <person name="Hackstein J.H."/>
            <person name="Baker S.E."/>
            <person name="Grigoriev I.V."/>
            <person name="O'Malley M.A."/>
        </authorList>
    </citation>
    <scope>NUCLEOTIDE SEQUENCE [LARGE SCALE GENOMIC DNA]</scope>
    <source>
        <strain evidence="4 5">S4</strain>
    </source>
</reference>
<organism evidence="4 5">
    <name type="scientific">Anaeromyces robustus</name>
    <dbReference type="NCBI Taxonomy" id="1754192"/>
    <lineage>
        <taxon>Eukaryota</taxon>
        <taxon>Fungi</taxon>
        <taxon>Fungi incertae sedis</taxon>
        <taxon>Chytridiomycota</taxon>
        <taxon>Chytridiomycota incertae sedis</taxon>
        <taxon>Neocallimastigomycetes</taxon>
        <taxon>Neocallimastigales</taxon>
        <taxon>Neocallimastigaceae</taxon>
        <taxon>Anaeromyces</taxon>
    </lineage>
</organism>
<name>A0A1Y1WRH1_9FUNG</name>
<gene>
    <name evidence="4" type="ORF">BCR32DRAFT_304442</name>
</gene>
<dbReference type="AlphaFoldDB" id="A0A1Y1WRH1"/>
<dbReference type="InterPro" id="IPR036770">
    <property type="entry name" value="Ankyrin_rpt-contain_sf"/>
</dbReference>
<evidence type="ECO:0000256" key="3">
    <source>
        <dbReference type="PROSITE-ProRule" id="PRU00023"/>
    </source>
</evidence>
<dbReference type="STRING" id="1754192.A0A1Y1WRH1"/>
<dbReference type="PROSITE" id="PS50297">
    <property type="entry name" value="ANK_REP_REGION"/>
    <property type="match status" value="1"/>
</dbReference>
<dbReference type="InterPro" id="IPR051165">
    <property type="entry name" value="Multifunctional_ANK_Repeat"/>
</dbReference>
<sequence>MNFVNQYNTNYNNKLIINLLKKFKIYNDNEIISLYQIRLLICILVKYNHNDILKNLFNVLFKYDNNIIIKLLLYYKNKIAISKENFKKIISKEDKLNLYINFQIENKISEKYNYYFTKCEYVCYKIDETVTSLHTATFYVSMKAMKLLINYGADLNIKNNKGETAFFLNCKISNCNHGVPYILYRNGANPFIKDNEGNTALYIYSKYLGIYKNIELNVLDFLLSIGFDINERNKNGKTPLMELCHLNNTHTVYYFIKKGAYVFIKDKDGNTALNHFGLRLVNDNNELDLLSFYKYGYNDDKYKENDEKFRNSIKYKSNFRPIDNTDTEITSNSDLKYLDEFRTISRLCYRKSECYNLFKYGNPEYSLIKESDDKYHFIVTYTDNNSNNIEKDIYRFSVSKKNNANGDYTMNYNKFNGDFLDITTAKTKLKGHERYIVKELRRLSKDEAESFFKEELFPLMKNIINELGVDSIIDNNDADMMIENIRLNLRNKDIIAELLNSNGDLNESPSLFSDNYIKKLYIYSKDKKVGANHYINEIIKYMKDSSLDFPKITGETNYRNLDHIGETSYINEPLDVIDNKDLEKIFNECRNDDICKNYFTKHNNENYINFSIFKSIINGIERYHLLINDGIKLTTAHPITVIKTTKSEGNIKYKVDEKFASKEVYFYKPLSIFDNNNNNLNNHATSFIQLFTGANSYSNNNIILDYLNKCE</sequence>
<feature type="repeat" description="ANK" evidence="3">
    <location>
        <begin position="235"/>
        <end position="267"/>
    </location>
</feature>